<keyword evidence="3" id="KW-0808">Transferase</keyword>
<comment type="subcellular location">
    <subcellularLocation>
        <location evidence="1">Golgi apparatus membrane</location>
        <topology evidence="1">Single-pass type II membrane protein</topology>
    </subcellularLocation>
</comment>
<keyword evidence="5" id="KW-0472">Membrane</keyword>
<sequence>MKKIVSKTTAIICIVFFIIFFVFQINLSSICRLHALNSSKSDHQDTKFQELNSVGPQDPQSAPRDHFASVNPITCDRSHRNYDICSINSPTVLDPTMSTFYVVAPTNSTPLLEKVRPYPRKSENFTMDQIKEITLTSGPLSPACKVQHNVPALVFSAGGYTGNFFHEFNDGFIPLFITVSSIFPDQDFVLVISKSRNWWINKYGNLLHSFSKHPIINLDNDTATHCFPSASLGLISHGFMTIDPKLIPNPKTILHFHALLGKTYGQNHPPSMAMPPKTRPRLVLASRSGGGGRVILNQAEVEKVAEEMGFEVIAFEPNSQTPLHEAYALIHSSHAMVGVHGAALTHSLFLRPGSVFIQVVPIGSEWVSEACFGKPAKDMGLEYMEYKIGVEESSLVEKYEKDDMVLKDPMALQKKGWSQEIMDIYLKEQNVKLDLIRFRKFLKKAYEKAKSFMDKEG</sequence>
<feature type="domain" description="Glycosyltransferase 61 catalytic" evidence="6">
    <location>
        <begin position="254"/>
        <end position="357"/>
    </location>
</feature>
<evidence type="ECO:0000256" key="5">
    <source>
        <dbReference type="SAM" id="Phobius"/>
    </source>
</evidence>
<keyword evidence="5" id="KW-0812">Transmembrane</keyword>
<evidence type="ECO:0000256" key="3">
    <source>
        <dbReference type="ARBA" id="ARBA00022679"/>
    </source>
</evidence>
<feature type="transmembrane region" description="Helical" evidence="5">
    <location>
        <begin position="9"/>
        <end position="27"/>
    </location>
</feature>
<reference evidence="7 8" key="1">
    <citation type="submission" date="2019-09" db="EMBL/GenBank/DDBJ databases">
        <title>A chromosome-level genome assembly of the Chinese tupelo Nyssa sinensis.</title>
        <authorList>
            <person name="Yang X."/>
            <person name="Kang M."/>
            <person name="Yang Y."/>
            <person name="Xiong H."/>
            <person name="Wang M."/>
            <person name="Zhang Z."/>
            <person name="Wang Z."/>
            <person name="Wu H."/>
            <person name="Ma T."/>
            <person name="Liu J."/>
            <person name="Xi Z."/>
        </authorList>
    </citation>
    <scope>NUCLEOTIDE SEQUENCE [LARGE SCALE GENOMIC DNA]</scope>
    <source>
        <strain evidence="7">J267</strain>
        <tissue evidence="7">Leaf</tissue>
    </source>
</reference>
<gene>
    <name evidence="7" type="ORF">F0562_032940</name>
</gene>
<evidence type="ECO:0000256" key="2">
    <source>
        <dbReference type="ARBA" id="ARBA00022676"/>
    </source>
</evidence>
<keyword evidence="2" id="KW-0328">Glycosyltransferase</keyword>
<evidence type="ECO:0000313" key="7">
    <source>
        <dbReference type="EMBL" id="KAA8532943.1"/>
    </source>
</evidence>
<name>A0A5J5APL5_9ASTE</name>
<dbReference type="GO" id="GO:0000139">
    <property type="term" value="C:Golgi membrane"/>
    <property type="evidence" value="ECO:0007669"/>
    <property type="project" value="UniProtKB-SubCell"/>
</dbReference>
<dbReference type="Pfam" id="PF04577">
    <property type="entry name" value="Glyco_transf_61"/>
    <property type="match status" value="1"/>
</dbReference>
<dbReference type="AlphaFoldDB" id="A0A5J5APL5"/>
<dbReference type="InterPro" id="IPR007657">
    <property type="entry name" value="Glycosyltransferase_61"/>
</dbReference>
<evidence type="ECO:0000313" key="8">
    <source>
        <dbReference type="Proteomes" id="UP000325577"/>
    </source>
</evidence>
<dbReference type="PANTHER" id="PTHR20961">
    <property type="entry name" value="GLYCOSYLTRANSFERASE"/>
    <property type="match status" value="1"/>
</dbReference>
<dbReference type="InterPro" id="IPR049625">
    <property type="entry name" value="Glyco_transf_61_cat"/>
</dbReference>
<dbReference type="OrthoDB" id="529273at2759"/>
<evidence type="ECO:0000256" key="4">
    <source>
        <dbReference type="ARBA" id="ARBA00023180"/>
    </source>
</evidence>
<keyword evidence="8" id="KW-1185">Reference proteome</keyword>
<dbReference type="GO" id="GO:0016763">
    <property type="term" value="F:pentosyltransferase activity"/>
    <property type="evidence" value="ECO:0007669"/>
    <property type="project" value="UniProtKB-ARBA"/>
</dbReference>
<evidence type="ECO:0000259" key="6">
    <source>
        <dbReference type="Pfam" id="PF04577"/>
    </source>
</evidence>
<keyword evidence="5" id="KW-1133">Transmembrane helix</keyword>
<accession>A0A5J5APL5</accession>
<proteinExistence type="predicted"/>
<keyword evidence="4" id="KW-0325">Glycoprotein</keyword>
<dbReference type="PANTHER" id="PTHR20961:SF98">
    <property type="entry name" value="GLYCOSYLTRANSFERASE"/>
    <property type="match status" value="1"/>
</dbReference>
<dbReference type="Proteomes" id="UP000325577">
    <property type="component" value="Linkage Group LG19"/>
</dbReference>
<evidence type="ECO:0000256" key="1">
    <source>
        <dbReference type="ARBA" id="ARBA00004323"/>
    </source>
</evidence>
<protein>
    <recommendedName>
        <fullName evidence="6">Glycosyltransferase 61 catalytic domain-containing protein</fullName>
    </recommendedName>
</protein>
<dbReference type="EMBL" id="CM018042">
    <property type="protein sequence ID" value="KAA8532943.1"/>
    <property type="molecule type" value="Genomic_DNA"/>
</dbReference>
<organism evidence="7 8">
    <name type="scientific">Nyssa sinensis</name>
    <dbReference type="NCBI Taxonomy" id="561372"/>
    <lineage>
        <taxon>Eukaryota</taxon>
        <taxon>Viridiplantae</taxon>
        <taxon>Streptophyta</taxon>
        <taxon>Embryophyta</taxon>
        <taxon>Tracheophyta</taxon>
        <taxon>Spermatophyta</taxon>
        <taxon>Magnoliopsida</taxon>
        <taxon>eudicotyledons</taxon>
        <taxon>Gunneridae</taxon>
        <taxon>Pentapetalae</taxon>
        <taxon>asterids</taxon>
        <taxon>Cornales</taxon>
        <taxon>Nyssaceae</taxon>
        <taxon>Nyssa</taxon>
    </lineage>
</organism>